<dbReference type="Proteomes" id="UP001215280">
    <property type="component" value="Unassembled WGS sequence"/>
</dbReference>
<keyword evidence="3" id="KW-1185">Reference proteome</keyword>
<evidence type="ECO:0000256" key="1">
    <source>
        <dbReference type="SAM" id="MobiDB-lite"/>
    </source>
</evidence>
<organism evidence="2 3">
    <name type="scientific">Mycena maculata</name>
    <dbReference type="NCBI Taxonomy" id="230809"/>
    <lineage>
        <taxon>Eukaryota</taxon>
        <taxon>Fungi</taxon>
        <taxon>Dikarya</taxon>
        <taxon>Basidiomycota</taxon>
        <taxon>Agaricomycotina</taxon>
        <taxon>Agaricomycetes</taxon>
        <taxon>Agaricomycetidae</taxon>
        <taxon>Agaricales</taxon>
        <taxon>Marasmiineae</taxon>
        <taxon>Mycenaceae</taxon>
        <taxon>Mycena</taxon>
    </lineage>
</organism>
<accession>A0AAD7HLR9</accession>
<dbReference type="InterPro" id="IPR040521">
    <property type="entry name" value="KDZ"/>
</dbReference>
<dbReference type="AlphaFoldDB" id="A0AAD7HLR9"/>
<feature type="compositionally biased region" description="Basic and acidic residues" evidence="1">
    <location>
        <begin position="478"/>
        <end position="496"/>
    </location>
</feature>
<feature type="region of interest" description="Disordered" evidence="1">
    <location>
        <begin position="443"/>
        <end position="466"/>
    </location>
</feature>
<dbReference type="EMBL" id="JARJLG010000245">
    <property type="protein sequence ID" value="KAJ7723614.1"/>
    <property type="molecule type" value="Genomic_DNA"/>
</dbReference>
<name>A0AAD7HLR9_9AGAR</name>
<comment type="caution">
    <text evidence="2">The sequence shown here is derived from an EMBL/GenBank/DDBJ whole genome shotgun (WGS) entry which is preliminary data.</text>
</comment>
<feature type="region of interest" description="Disordered" evidence="1">
    <location>
        <begin position="478"/>
        <end position="502"/>
    </location>
</feature>
<proteinExistence type="predicted"/>
<dbReference type="Pfam" id="PF18758">
    <property type="entry name" value="KDZ"/>
    <property type="match status" value="1"/>
</dbReference>
<evidence type="ECO:0000313" key="3">
    <source>
        <dbReference type="Proteomes" id="UP001215280"/>
    </source>
</evidence>
<feature type="compositionally biased region" description="Acidic residues" evidence="1">
    <location>
        <begin position="446"/>
        <end position="466"/>
    </location>
</feature>
<sequence length="502" mass="57829">MDRIWFAMSVFHVFGHRWPCQLIYHPLKCCGFGHTNGEGCERFWHSISKLIAYLRMSGYHLHLYTIDSQIEHTDKMSLGHLASWILRRTAHCEGKLKDAVAELQTCGVAEDVLQAQWADQVAVQTKPLAWRSKTWGPAVVKQVLEARSKVTLLFERMTRMEEALQDDKMPADERLYANMNHADTQKERVARLERDLGVNHSTALKKLEHSEYYTARMNAKALKERLRAKLRDRKFELNPIERSVQRMASENQRNEHAGQAIKRRDPNISKLMTAYDKSCDDIAKLITAKKAPCSAVAPAQVAKSLYKLDVNDIIWQDVGLDEDNDDDTAPPLWLSDDNVRTGIRAMLQKDHCGEEKPRLLREREHLQIWFAREWKTVCEAIALSDEDSVRYQFELRREELLQLCVLWKKSLDRLGMDQNMLLPEWGPTKEDLLNCEISAVTASWGDGEEQQAEDDEEDAGTEEEDDLFQVIAAVERADNHRGGDEGGNVRDDHDVFWDSDED</sequence>
<evidence type="ECO:0000313" key="2">
    <source>
        <dbReference type="EMBL" id="KAJ7723614.1"/>
    </source>
</evidence>
<dbReference type="PANTHER" id="PTHR33096:SF1">
    <property type="entry name" value="CXC1-LIKE CYSTEINE CLUSTER ASSOCIATED WITH KDZ TRANSPOSASES DOMAIN-CONTAINING PROTEIN"/>
    <property type="match status" value="1"/>
</dbReference>
<gene>
    <name evidence="2" type="ORF">DFH07DRAFT_871944</name>
</gene>
<protein>
    <submittedName>
        <fullName evidence="2">Uncharacterized protein</fullName>
    </submittedName>
</protein>
<reference evidence="2" key="1">
    <citation type="submission" date="2023-03" db="EMBL/GenBank/DDBJ databases">
        <title>Massive genome expansion in bonnet fungi (Mycena s.s.) driven by repeated elements and novel gene families across ecological guilds.</title>
        <authorList>
            <consortium name="Lawrence Berkeley National Laboratory"/>
            <person name="Harder C.B."/>
            <person name="Miyauchi S."/>
            <person name="Viragh M."/>
            <person name="Kuo A."/>
            <person name="Thoen E."/>
            <person name="Andreopoulos B."/>
            <person name="Lu D."/>
            <person name="Skrede I."/>
            <person name="Drula E."/>
            <person name="Henrissat B."/>
            <person name="Morin E."/>
            <person name="Kohler A."/>
            <person name="Barry K."/>
            <person name="LaButti K."/>
            <person name="Morin E."/>
            <person name="Salamov A."/>
            <person name="Lipzen A."/>
            <person name="Mereny Z."/>
            <person name="Hegedus B."/>
            <person name="Baldrian P."/>
            <person name="Stursova M."/>
            <person name="Weitz H."/>
            <person name="Taylor A."/>
            <person name="Grigoriev I.V."/>
            <person name="Nagy L.G."/>
            <person name="Martin F."/>
            <person name="Kauserud H."/>
        </authorList>
    </citation>
    <scope>NUCLEOTIDE SEQUENCE</scope>
    <source>
        <strain evidence="2">CBHHK188m</strain>
    </source>
</reference>
<dbReference type="PANTHER" id="PTHR33096">
    <property type="entry name" value="CXC2 DOMAIN-CONTAINING PROTEIN"/>
    <property type="match status" value="1"/>
</dbReference>